<comment type="caution">
    <text evidence="1">The sequence shown here is derived from an EMBL/GenBank/DDBJ whole genome shotgun (WGS) entry which is preliminary data.</text>
</comment>
<dbReference type="EMBL" id="SUNH01000007">
    <property type="protein sequence ID" value="TJZ85798.1"/>
    <property type="molecule type" value="Genomic_DNA"/>
</dbReference>
<protein>
    <submittedName>
        <fullName evidence="1">Uncharacterized protein</fullName>
    </submittedName>
</protein>
<name>A0A4V5MTW3_9RHOB</name>
<organism evidence="1 2">
    <name type="scientific">Paracoccus hibiscisoli</name>
    <dbReference type="NCBI Taxonomy" id="2023261"/>
    <lineage>
        <taxon>Bacteria</taxon>
        <taxon>Pseudomonadati</taxon>
        <taxon>Pseudomonadota</taxon>
        <taxon>Alphaproteobacteria</taxon>
        <taxon>Rhodobacterales</taxon>
        <taxon>Paracoccaceae</taxon>
        <taxon>Paracoccus</taxon>
    </lineage>
</organism>
<keyword evidence="2" id="KW-1185">Reference proteome</keyword>
<dbReference type="RefSeq" id="WP_136855723.1">
    <property type="nucleotide sequence ID" value="NZ_SUNH01000007.1"/>
</dbReference>
<sequence length="95" mass="10606">MFKIADADKPKALAALYNASQPLGMGFIHFTPEPMTEDEAAQLLADRGERPYFDYLKGRVMKLNFARDEIDTRLFDRDNGEGAGELALRNAGLVQ</sequence>
<evidence type="ECO:0000313" key="2">
    <source>
        <dbReference type="Proteomes" id="UP000306223"/>
    </source>
</evidence>
<proteinExistence type="predicted"/>
<accession>A0A4V5MTW3</accession>
<dbReference type="AlphaFoldDB" id="A0A4V5MTW3"/>
<evidence type="ECO:0000313" key="1">
    <source>
        <dbReference type="EMBL" id="TJZ85798.1"/>
    </source>
</evidence>
<gene>
    <name evidence="1" type="ORF">FA740_05205</name>
</gene>
<reference evidence="1 2" key="1">
    <citation type="submission" date="2019-04" db="EMBL/GenBank/DDBJ databases">
        <authorList>
            <person name="Li J."/>
        </authorList>
    </citation>
    <scope>NUCLEOTIDE SEQUENCE [LARGE SCALE GENOMIC DNA]</scope>
    <source>
        <strain evidence="1 2">CCTCC AB2016182</strain>
    </source>
</reference>
<dbReference type="OrthoDB" id="4571903at2"/>
<dbReference type="Proteomes" id="UP000306223">
    <property type="component" value="Unassembled WGS sequence"/>
</dbReference>